<feature type="transmembrane region" description="Helical" evidence="6">
    <location>
        <begin position="426"/>
        <end position="445"/>
    </location>
</feature>
<evidence type="ECO:0000256" key="4">
    <source>
        <dbReference type="ARBA" id="ARBA00022989"/>
    </source>
</evidence>
<feature type="transmembrane region" description="Helical" evidence="6">
    <location>
        <begin position="54"/>
        <end position="79"/>
    </location>
</feature>
<evidence type="ECO:0000256" key="2">
    <source>
        <dbReference type="ARBA" id="ARBA00022475"/>
    </source>
</evidence>
<dbReference type="PANTHER" id="PTHR33529:SF6">
    <property type="entry name" value="YJGP_YJGQ FAMILY PERMEASE"/>
    <property type="match status" value="1"/>
</dbReference>
<comment type="caution">
    <text evidence="7">The sequence shown here is derived from an EMBL/GenBank/DDBJ whole genome shotgun (WGS) entry which is preliminary data.</text>
</comment>
<accession>A0ABT4UMM5</accession>
<organism evidence="7 8">
    <name type="scientific">Polluticaenibacter yanchengensis</name>
    <dbReference type="NCBI Taxonomy" id="3014562"/>
    <lineage>
        <taxon>Bacteria</taxon>
        <taxon>Pseudomonadati</taxon>
        <taxon>Bacteroidota</taxon>
        <taxon>Chitinophagia</taxon>
        <taxon>Chitinophagales</taxon>
        <taxon>Chitinophagaceae</taxon>
        <taxon>Polluticaenibacter</taxon>
    </lineage>
</organism>
<feature type="transmembrane region" description="Helical" evidence="6">
    <location>
        <begin position="100"/>
        <end position="118"/>
    </location>
</feature>
<keyword evidence="2" id="KW-1003">Cell membrane</keyword>
<gene>
    <name evidence="7" type="ORF">O3P16_14900</name>
</gene>
<keyword evidence="8" id="KW-1185">Reference proteome</keyword>
<feature type="transmembrane region" description="Helical" evidence="6">
    <location>
        <begin position="395"/>
        <end position="414"/>
    </location>
</feature>
<proteinExistence type="predicted"/>
<feature type="transmembrane region" description="Helical" evidence="6">
    <location>
        <begin position="12"/>
        <end position="34"/>
    </location>
</feature>
<evidence type="ECO:0000313" key="8">
    <source>
        <dbReference type="Proteomes" id="UP001210231"/>
    </source>
</evidence>
<dbReference type="Proteomes" id="UP001210231">
    <property type="component" value="Unassembled WGS sequence"/>
</dbReference>
<evidence type="ECO:0000313" key="7">
    <source>
        <dbReference type="EMBL" id="MDA3616102.1"/>
    </source>
</evidence>
<evidence type="ECO:0000256" key="5">
    <source>
        <dbReference type="ARBA" id="ARBA00023136"/>
    </source>
</evidence>
<protein>
    <submittedName>
        <fullName evidence="7">LptF/LptG family permease</fullName>
    </submittedName>
</protein>
<comment type="subcellular location">
    <subcellularLocation>
        <location evidence="1">Cell membrane</location>
        <topology evidence="1">Multi-pass membrane protein</topology>
    </subcellularLocation>
</comment>
<keyword evidence="4 6" id="KW-1133">Transmembrane helix</keyword>
<keyword evidence="5 6" id="KW-0472">Membrane</keyword>
<evidence type="ECO:0000256" key="6">
    <source>
        <dbReference type="SAM" id="Phobius"/>
    </source>
</evidence>
<keyword evidence="3 6" id="KW-0812">Transmembrane</keyword>
<dbReference type="PANTHER" id="PTHR33529">
    <property type="entry name" value="SLR0882 PROTEIN-RELATED"/>
    <property type="match status" value="1"/>
</dbReference>
<sequence>MFKKLDSLILRAFIGPFIATFLLAIFVLILQFFWLWIDDFVGKGVDFPTLAKLIGFVALSWVPVALPLSILISTIMTFGNLGESYELVAIKSAGISLQRFMRPVLVISIIVCIVSFFFNNNILPYINLKLNKMKYELVNTKPAFDIKPGVMYDKIPNFVLRVSSKDNNTNTIKDVLIYEQGNYLQDNLIVADSGKMTVSDNKRFLEFTLFNGSRYEENGQRNSLSTDYTVLHFDEYKKNFDLSGFFKVQTSDSAFKDSHGMLNKDQLKFYIDSLNRQLAVTEKNIAKQNTYSFFFSKNLDSNIYKPLKNLKEIKSIKDIIPDSTMQTTMDYASGRISSAKSGFDFPYIEVKNKERDLRAYKLAYQQKFSLSFACFVLFLIGAPLGSIIRKGGIGTPLVFAVIFFVIFHLLNTTGMKMTKEGVLNAFWGPWLPCIALLPVGIFLVFKAMKDSQLFNKEYYFRILKSVRTVFAKKKV</sequence>
<reference evidence="7 8" key="1">
    <citation type="submission" date="2022-12" db="EMBL/GenBank/DDBJ databases">
        <title>Chitinophagaceae gen. sp. nov., a new member of the family Chitinophagaceae, isolated from soil in a chemical factory.</title>
        <authorList>
            <person name="Ke Z."/>
        </authorList>
    </citation>
    <scope>NUCLEOTIDE SEQUENCE [LARGE SCALE GENOMIC DNA]</scope>
    <source>
        <strain evidence="7 8">LY-5</strain>
    </source>
</reference>
<dbReference type="RefSeq" id="WP_407032432.1">
    <property type="nucleotide sequence ID" value="NZ_JAQGEF010000022.1"/>
</dbReference>
<feature type="transmembrane region" description="Helical" evidence="6">
    <location>
        <begin position="368"/>
        <end position="388"/>
    </location>
</feature>
<dbReference type="EMBL" id="JAQGEF010000022">
    <property type="protein sequence ID" value="MDA3616102.1"/>
    <property type="molecule type" value="Genomic_DNA"/>
</dbReference>
<dbReference type="Pfam" id="PF03739">
    <property type="entry name" value="LptF_LptG"/>
    <property type="match status" value="1"/>
</dbReference>
<name>A0ABT4UMM5_9BACT</name>
<dbReference type="InterPro" id="IPR005495">
    <property type="entry name" value="LptG/LptF_permease"/>
</dbReference>
<evidence type="ECO:0000256" key="3">
    <source>
        <dbReference type="ARBA" id="ARBA00022692"/>
    </source>
</evidence>
<evidence type="ECO:0000256" key="1">
    <source>
        <dbReference type="ARBA" id="ARBA00004651"/>
    </source>
</evidence>